<dbReference type="Proteomes" id="UP000000600">
    <property type="component" value="Unassembled WGS sequence"/>
</dbReference>
<dbReference type="PANTHER" id="PTHR44240:SF10">
    <property type="entry name" value="J DOMAIN-CONTAINING PROTEIN"/>
    <property type="match status" value="1"/>
</dbReference>
<dbReference type="PROSITE" id="PS00636">
    <property type="entry name" value="DNAJ_1"/>
    <property type="match status" value="1"/>
</dbReference>
<dbReference type="PROSITE" id="PS50076">
    <property type="entry name" value="DNAJ_2"/>
    <property type="match status" value="1"/>
</dbReference>
<dbReference type="AlphaFoldDB" id="A0BEM5"/>
<proteinExistence type="predicted"/>
<dbReference type="InParanoid" id="A0BEM5"/>
<dbReference type="eggNOG" id="KOG0715">
    <property type="taxonomic scope" value="Eukaryota"/>
</dbReference>
<dbReference type="Pfam" id="PF00226">
    <property type="entry name" value="DnaJ"/>
    <property type="match status" value="1"/>
</dbReference>
<accession>A0BEM5</accession>
<dbReference type="InterPro" id="IPR001623">
    <property type="entry name" value="DnaJ_domain"/>
</dbReference>
<evidence type="ECO:0000313" key="3">
    <source>
        <dbReference type="EMBL" id="CAK56992.1"/>
    </source>
</evidence>
<sequence>MLSKYKTFSFCSTLYSKLGVSSNDSIDTIKSAYIKLAKLYHPDVNFAQKEQEFKEITNAYNILKDPIKRKLYDQSIDVSQHSSNYTHHESNQEKQYYNNNNPGWQYNGDQQRQWHENNAQKNTYQQRTYKYTQSQNNTNQIYGLLAIGGISIVFWSIASDDDYSEKPKIRKSASTSVKISDNPTSYAELKQIYDSIEQNDSKKMQRYYTHKSEEDQTELRRQNVIYQGQNLNDSPFIIEQRRKMMNEEMKQKQFKIQVEQYEKVIKGDSKILKRKDSNPKKSELKTKQGDLTLQGFAKQNKLDINKSNPPQHNQTLNISIEHLEQGYM</sequence>
<dbReference type="OrthoDB" id="10250354at2759"/>
<dbReference type="Gene3D" id="1.10.287.110">
    <property type="entry name" value="DnaJ domain"/>
    <property type="match status" value="1"/>
</dbReference>
<dbReference type="EMBL" id="CT867989">
    <property type="protein sequence ID" value="CAK56992.1"/>
    <property type="molecule type" value="Genomic_DNA"/>
</dbReference>
<feature type="domain" description="J" evidence="2">
    <location>
        <begin position="13"/>
        <end position="76"/>
    </location>
</feature>
<gene>
    <name evidence="3" type="ORF">GSPATT00028025001</name>
</gene>
<dbReference type="HOGENOM" id="CLU_853813_0_0_1"/>
<dbReference type="GeneID" id="5010174"/>
<feature type="compositionally biased region" description="Polar residues" evidence="1">
    <location>
        <begin position="93"/>
        <end position="109"/>
    </location>
</feature>
<feature type="region of interest" description="Disordered" evidence="1">
    <location>
        <begin position="82"/>
        <end position="109"/>
    </location>
</feature>
<dbReference type="SUPFAM" id="SSF46565">
    <property type="entry name" value="Chaperone J-domain"/>
    <property type="match status" value="1"/>
</dbReference>
<dbReference type="OMA" id="QKNTYQQ"/>
<dbReference type="InterPro" id="IPR036869">
    <property type="entry name" value="J_dom_sf"/>
</dbReference>
<evidence type="ECO:0000256" key="1">
    <source>
        <dbReference type="SAM" id="MobiDB-lite"/>
    </source>
</evidence>
<dbReference type="STRING" id="5888.A0BEM5"/>
<reference evidence="3 4" key="1">
    <citation type="journal article" date="2006" name="Nature">
        <title>Global trends of whole-genome duplications revealed by the ciliate Paramecium tetraurelia.</title>
        <authorList>
            <consortium name="Genoscope"/>
            <person name="Aury J.-M."/>
            <person name="Jaillon O."/>
            <person name="Duret L."/>
            <person name="Noel B."/>
            <person name="Jubin C."/>
            <person name="Porcel B.M."/>
            <person name="Segurens B."/>
            <person name="Daubin V."/>
            <person name="Anthouard V."/>
            <person name="Aiach N."/>
            <person name="Arnaiz O."/>
            <person name="Billaut A."/>
            <person name="Beisson J."/>
            <person name="Blanc I."/>
            <person name="Bouhouche K."/>
            <person name="Camara F."/>
            <person name="Duharcourt S."/>
            <person name="Guigo R."/>
            <person name="Gogendeau D."/>
            <person name="Katinka M."/>
            <person name="Keller A.-M."/>
            <person name="Kissmehl R."/>
            <person name="Klotz C."/>
            <person name="Koll F."/>
            <person name="Le Moue A."/>
            <person name="Lepere C."/>
            <person name="Malinsky S."/>
            <person name="Nowacki M."/>
            <person name="Nowak J.K."/>
            <person name="Plattner H."/>
            <person name="Poulain J."/>
            <person name="Ruiz F."/>
            <person name="Serrano V."/>
            <person name="Zagulski M."/>
            <person name="Dessen P."/>
            <person name="Betermier M."/>
            <person name="Weissenbach J."/>
            <person name="Scarpelli C."/>
            <person name="Schachter V."/>
            <person name="Sperling L."/>
            <person name="Meyer E."/>
            <person name="Cohen J."/>
            <person name="Wincker P."/>
        </authorList>
    </citation>
    <scope>NUCLEOTIDE SEQUENCE [LARGE SCALE GENOMIC DNA]</scope>
    <source>
        <strain evidence="3 4">Stock d4-2</strain>
    </source>
</reference>
<protein>
    <recommendedName>
        <fullName evidence="2">J domain-containing protein</fullName>
    </recommendedName>
</protein>
<name>A0BEM5_PARTE</name>
<evidence type="ECO:0000259" key="2">
    <source>
        <dbReference type="PROSITE" id="PS50076"/>
    </source>
</evidence>
<dbReference type="SMART" id="SM00271">
    <property type="entry name" value="DnaJ"/>
    <property type="match status" value="1"/>
</dbReference>
<dbReference type="InterPro" id="IPR018253">
    <property type="entry name" value="DnaJ_domain_CS"/>
</dbReference>
<dbReference type="PRINTS" id="PR00625">
    <property type="entry name" value="JDOMAIN"/>
</dbReference>
<dbReference type="InterPro" id="IPR052276">
    <property type="entry name" value="Diphthamide-biosynth_chaperone"/>
</dbReference>
<keyword evidence="4" id="KW-1185">Reference proteome</keyword>
<dbReference type="PANTHER" id="PTHR44240">
    <property type="entry name" value="DNAJ DOMAIN (PROKARYOTIC HEAT SHOCK PROTEIN)-RELATED"/>
    <property type="match status" value="1"/>
</dbReference>
<dbReference type="CDD" id="cd06257">
    <property type="entry name" value="DnaJ"/>
    <property type="match status" value="1"/>
</dbReference>
<evidence type="ECO:0000313" key="4">
    <source>
        <dbReference type="Proteomes" id="UP000000600"/>
    </source>
</evidence>
<organism evidence="3 4">
    <name type="scientific">Paramecium tetraurelia</name>
    <dbReference type="NCBI Taxonomy" id="5888"/>
    <lineage>
        <taxon>Eukaryota</taxon>
        <taxon>Sar</taxon>
        <taxon>Alveolata</taxon>
        <taxon>Ciliophora</taxon>
        <taxon>Intramacronucleata</taxon>
        <taxon>Oligohymenophorea</taxon>
        <taxon>Peniculida</taxon>
        <taxon>Parameciidae</taxon>
        <taxon>Paramecium</taxon>
    </lineage>
</organism>
<dbReference type="KEGG" id="ptm:GSPATT00028025001"/>
<dbReference type="RefSeq" id="XP_001424390.1">
    <property type="nucleotide sequence ID" value="XM_001424353.1"/>
</dbReference>